<comment type="caution">
    <text evidence="2">The sequence shown here is derived from an EMBL/GenBank/DDBJ whole genome shotgun (WGS) entry which is preliminary data.</text>
</comment>
<gene>
    <name evidence="2" type="ORF">AS592_03645</name>
</gene>
<evidence type="ECO:0000313" key="3">
    <source>
        <dbReference type="Proteomes" id="UP000075359"/>
    </source>
</evidence>
<reference evidence="2 3" key="1">
    <citation type="submission" date="2015-11" db="EMBL/GenBank/DDBJ databases">
        <title>Draft genome of Sulfurovum riftiae 1812E, a member of the Epsilonproteobacteria isolated from the tube of the deep-sea hydrothermal vent tubewom Riftia pachyptila.</title>
        <authorList>
            <person name="Vetriani C."/>
            <person name="Giovannelli D."/>
        </authorList>
    </citation>
    <scope>NUCLEOTIDE SEQUENCE [LARGE SCALE GENOMIC DNA]</scope>
    <source>
        <strain evidence="2 3">1812E</strain>
    </source>
</reference>
<organism evidence="2 3">
    <name type="scientific">Sulfurovum riftiae</name>
    <dbReference type="NCBI Taxonomy" id="1630136"/>
    <lineage>
        <taxon>Bacteria</taxon>
        <taxon>Pseudomonadati</taxon>
        <taxon>Campylobacterota</taxon>
        <taxon>Epsilonproteobacteria</taxon>
        <taxon>Campylobacterales</taxon>
        <taxon>Sulfurovaceae</taxon>
        <taxon>Sulfurovum</taxon>
    </lineage>
</organism>
<name>A0A151CHN2_9BACT</name>
<dbReference type="EMBL" id="LNKT01000007">
    <property type="protein sequence ID" value="KYJ87038.1"/>
    <property type="molecule type" value="Genomic_DNA"/>
</dbReference>
<feature type="transmembrane region" description="Helical" evidence="1">
    <location>
        <begin position="162"/>
        <end position="187"/>
    </location>
</feature>
<keyword evidence="3" id="KW-1185">Reference proteome</keyword>
<evidence type="ECO:0000313" key="2">
    <source>
        <dbReference type="EMBL" id="KYJ87038.1"/>
    </source>
</evidence>
<keyword evidence="1" id="KW-0472">Membrane</keyword>
<protein>
    <submittedName>
        <fullName evidence="2">Uncharacterized protein</fullName>
    </submittedName>
</protein>
<evidence type="ECO:0000256" key="1">
    <source>
        <dbReference type="SAM" id="Phobius"/>
    </source>
</evidence>
<sequence>MGNKTGLLEHLAILMERELISYGKTHPKYEEVLVSHAKRIAEHVTSLNKNVDTDPDLKTLRVLCVALKSTFDKKDFLEKEDGHIKKQNAYKKIADDSVALSESIRSTLVKMYGIDIEKLKSGDINAGEKDDHSPLHKPFKASNSSVGRFFDSEKSMSPNLKAIAYLSFLVIVVPILVGVLMMYFLIGDDFFAIVESKELVFLWIIGYELISFVVGIYLINRTLLHFRPRK</sequence>
<keyword evidence="1" id="KW-0812">Transmembrane</keyword>
<dbReference type="RefSeq" id="WP_067329581.1">
    <property type="nucleotide sequence ID" value="NZ_LNKT01000007.1"/>
</dbReference>
<keyword evidence="1" id="KW-1133">Transmembrane helix</keyword>
<accession>A0A151CHN2</accession>
<proteinExistence type="predicted"/>
<dbReference type="Proteomes" id="UP000075359">
    <property type="component" value="Unassembled WGS sequence"/>
</dbReference>
<feature type="transmembrane region" description="Helical" evidence="1">
    <location>
        <begin position="199"/>
        <end position="220"/>
    </location>
</feature>
<dbReference type="AlphaFoldDB" id="A0A151CHN2"/>